<accession>A0A7V7FY97</accession>
<dbReference type="RefSeq" id="WP_149329739.1">
    <property type="nucleotide sequence ID" value="NZ_VTPY01000007.1"/>
</dbReference>
<dbReference type="PROSITE" id="PS51257">
    <property type="entry name" value="PROKAR_LIPOPROTEIN"/>
    <property type="match status" value="1"/>
</dbReference>
<feature type="signal peptide" evidence="1">
    <location>
        <begin position="1"/>
        <end position="20"/>
    </location>
</feature>
<dbReference type="EMBL" id="VTPY01000007">
    <property type="protein sequence ID" value="KAA0010357.1"/>
    <property type="molecule type" value="Genomic_DNA"/>
</dbReference>
<proteinExistence type="predicted"/>
<dbReference type="Gene3D" id="2.60.120.380">
    <property type="match status" value="1"/>
</dbReference>
<evidence type="ECO:0000313" key="3">
    <source>
        <dbReference type="Proteomes" id="UP000486760"/>
    </source>
</evidence>
<gene>
    <name evidence="2" type="ORF">F0A17_18010</name>
</gene>
<keyword evidence="1" id="KW-0732">Signal</keyword>
<evidence type="ECO:0000313" key="2">
    <source>
        <dbReference type="EMBL" id="KAA0010357.1"/>
    </source>
</evidence>
<evidence type="ECO:0008006" key="4">
    <source>
        <dbReference type="Google" id="ProtNLM"/>
    </source>
</evidence>
<reference evidence="2 3" key="1">
    <citation type="submission" date="2019-08" db="EMBL/GenBank/DDBJ databases">
        <title>Bioinformatics analysis of the strain L3 and L5.</title>
        <authorList>
            <person name="Li X."/>
        </authorList>
    </citation>
    <scope>NUCLEOTIDE SEQUENCE [LARGE SCALE GENOMIC DNA]</scope>
    <source>
        <strain evidence="2 3">L5</strain>
    </source>
</reference>
<sequence length="140" mass="15299">MSRFVSSLLALLLLTGCSSVGDLRDRAQVLIPGQSYQVLTAGQRYFTFTLEAPARVVLESLTFPGDEGVVSPAGQLLDVDGQIVARDWTSGEGSNFRIERDLEAGTWYLRVTTPHAGPSAYGAMGRDYPYRVLLTLENEN</sequence>
<feature type="chain" id="PRO_5030689689" description="Peptidase C-terminal archaeal/bacterial domain-containing protein" evidence="1">
    <location>
        <begin position="21"/>
        <end position="140"/>
    </location>
</feature>
<dbReference type="AlphaFoldDB" id="A0A7V7FY97"/>
<protein>
    <recommendedName>
        <fullName evidence="4">Peptidase C-terminal archaeal/bacterial domain-containing protein</fullName>
    </recommendedName>
</protein>
<organism evidence="2 3">
    <name type="scientific">Billgrantia pellis</name>
    <dbReference type="NCBI Taxonomy" id="2606936"/>
    <lineage>
        <taxon>Bacteria</taxon>
        <taxon>Pseudomonadati</taxon>
        <taxon>Pseudomonadota</taxon>
        <taxon>Gammaproteobacteria</taxon>
        <taxon>Oceanospirillales</taxon>
        <taxon>Halomonadaceae</taxon>
        <taxon>Billgrantia</taxon>
    </lineage>
</organism>
<dbReference type="Proteomes" id="UP000486760">
    <property type="component" value="Unassembled WGS sequence"/>
</dbReference>
<keyword evidence="3" id="KW-1185">Reference proteome</keyword>
<name>A0A7V7FY97_9GAMM</name>
<evidence type="ECO:0000256" key="1">
    <source>
        <dbReference type="SAM" id="SignalP"/>
    </source>
</evidence>
<comment type="caution">
    <text evidence="2">The sequence shown here is derived from an EMBL/GenBank/DDBJ whole genome shotgun (WGS) entry which is preliminary data.</text>
</comment>